<name>A0A834M289_RHYFE</name>
<dbReference type="Proteomes" id="UP000625711">
    <property type="component" value="Unassembled WGS sequence"/>
</dbReference>
<protein>
    <submittedName>
        <fullName evidence="1">Uncharacterized protein</fullName>
    </submittedName>
</protein>
<dbReference type="AlphaFoldDB" id="A0A834M289"/>
<accession>A0A834M289</accession>
<dbReference type="OrthoDB" id="370884at2759"/>
<evidence type="ECO:0000313" key="1">
    <source>
        <dbReference type="EMBL" id="KAF7268138.1"/>
    </source>
</evidence>
<proteinExistence type="predicted"/>
<reference evidence="1" key="1">
    <citation type="submission" date="2020-08" db="EMBL/GenBank/DDBJ databases">
        <title>Genome sequencing and assembly of the red palm weevil Rhynchophorus ferrugineus.</title>
        <authorList>
            <person name="Dias G.B."/>
            <person name="Bergman C.M."/>
            <person name="Manee M."/>
        </authorList>
    </citation>
    <scope>NUCLEOTIDE SEQUENCE</scope>
    <source>
        <strain evidence="1">AA-2017</strain>
        <tissue evidence="1">Whole larva</tissue>
    </source>
</reference>
<sequence>MATLGLSKVFILDKYFTELQKFWETEKKLQGTGRVAGAAGQQSKGDAVDIVWGVGFYTLHGADELRYTKADAERGEKLTSRSRFSGFSGFSGKFGIGAYFFRPFINPRRSMISEFY</sequence>
<dbReference type="EMBL" id="JAACXV010014341">
    <property type="protein sequence ID" value="KAF7268138.1"/>
    <property type="molecule type" value="Genomic_DNA"/>
</dbReference>
<keyword evidence="2" id="KW-1185">Reference proteome</keyword>
<organism evidence="1 2">
    <name type="scientific">Rhynchophorus ferrugineus</name>
    <name type="common">Red palm weevil</name>
    <name type="synonym">Curculio ferrugineus</name>
    <dbReference type="NCBI Taxonomy" id="354439"/>
    <lineage>
        <taxon>Eukaryota</taxon>
        <taxon>Metazoa</taxon>
        <taxon>Ecdysozoa</taxon>
        <taxon>Arthropoda</taxon>
        <taxon>Hexapoda</taxon>
        <taxon>Insecta</taxon>
        <taxon>Pterygota</taxon>
        <taxon>Neoptera</taxon>
        <taxon>Endopterygota</taxon>
        <taxon>Coleoptera</taxon>
        <taxon>Polyphaga</taxon>
        <taxon>Cucujiformia</taxon>
        <taxon>Curculionidae</taxon>
        <taxon>Dryophthorinae</taxon>
        <taxon>Rhynchophorus</taxon>
    </lineage>
</organism>
<evidence type="ECO:0000313" key="2">
    <source>
        <dbReference type="Proteomes" id="UP000625711"/>
    </source>
</evidence>
<gene>
    <name evidence="1" type="ORF">GWI33_018701</name>
</gene>
<comment type="caution">
    <text evidence="1">The sequence shown here is derived from an EMBL/GenBank/DDBJ whole genome shotgun (WGS) entry which is preliminary data.</text>
</comment>